<evidence type="ECO:0000256" key="7">
    <source>
        <dbReference type="ARBA" id="ARBA00022837"/>
    </source>
</evidence>
<dbReference type="Gene3D" id="1.50.10.100">
    <property type="entry name" value="Chondroitin AC/alginate lyase"/>
    <property type="match status" value="1"/>
</dbReference>
<proteinExistence type="inferred from homology"/>
<dbReference type="Pfam" id="PF02884">
    <property type="entry name" value="Lyase_8_C"/>
    <property type="match status" value="1"/>
</dbReference>
<evidence type="ECO:0000259" key="10">
    <source>
        <dbReference type="Pfam" id="PF02278"/>
    </source>
</evidence>
<feature type="domain" description="Carbohydrate-binding module family 96" evidence="13">
    <location>
        <begin position="736"/>
        <end position="902"/>
    </location>
</feature>
<reference evidence="14 15" key="1">
    <citation type="submission" date="2022-10" db="EMBL/GenBank/DDBJ databases">
        <title>Chitinophaga nivalis PC15 sp. nov., isolated from Pyeongchang county, South Korea.</title>
        <authorList>
            <person name="Trinh H.N."/>
        </authorList>
    </citation>
    <scope>NUCLEOTIDE SEQUENCE [LARGE SCALE GENOMIC DNA]</scope>
    <source>
        <strain evidence="14 15">PC14</strain>
    </source>
</reference>
<keyword evidence="8" id="KW-0456">Lyase</keyword>
<dbReference type="CDD" id="cd01083">
    <property type="entry name" value="GAG_Lyase"/>
    <property type="match status" value="1"/>
</dbReference>
<dbReference type="SUPFAM" id="SSF74650">
    <property type="entry name" value="Galactose mutarotase-like"/>
    <property type="match status" value="1"/>
</dbReference>
<evidence type="ECO:0000259" key="13">
    <source>
        <dbReference type="Pfam" id="PF24517"/>
    </source>
</evidence>
<evidence type="ECO:0000256" key="6">
    <source>
        <dbReference type="ARBA" id="ARBA00022729"/>
    </source>
</evidence>
<comment type="subunit">
    <text evidence="4">Monomer.</text>
</comment>
<comment type="similarity">
    <text evidence="3">Belongs to the polysaccharide lyase 8 family.</text>
</comment>
<organism evidence="14 15">
    <name type="scientific">Chitinophaga nivalis</name>
    <dbReference type="NCBI Taxonomy" id="2991709"/>
    <lineage>
        <taxon>Bacteria</taxon>
        <taxon>Pseudomonadati</taxon>
        <taxon>Bacteroidota</taxon>
        <taxon>Chitinophagia</taxon>
        <taxon>Chitinophagales</taxon>
        <taxon>Chitinophagaceae</taxon>
        <taxon>Chitinophaga</taxon>
    </lineage>
</organism>
<dbReference type="InterPro" id="IPR055372">
    <property type="entry name" value="CBM96"/>
</dbReference>
<evidence type="ECO:0000313" key="14">
    <source>
        <dbReference type="EMBL" id="MCW3484470.1"/>
    </source>
</evidence>
<comment type="subcellular location">
    <subcellularLocation>
        <location evidence="2">Secreted</location>
    </subcellularLocation>
</comment>
<dbReference type="InterPro" id="IPR014718">
    <property type="entry name" value="GH-type_carb-bd"/>
</dbReference>
<dbReference type="EMBL" id="JAPDNS010000001">
    <property type="protein sequence ID" value="MCW3484470.1"/>
    <property type="molecule type" value="Genomic_DNA"/>
</dbReference>
<gene>
    <name evidence="14" type="ORF">OL497_11235</name>
</gene>
<evidence type="ECO:0000256" key="8">
    <source>
        <dbReference type="ARBA" id="ARBA00023239"/>
    </source>
</evidence>
<evidence type="ECO:0000256" key="2">
    <source>
        <dbReference type="ARBA" id="ARBA00004613"/>
    </source>
</evidence>
<comment type="caution">
    <text evidence="14">The sequence shown here is derived from an EMBL/GenBank/DDBJ whole genome shotgun (WGS) entry which is preliminary data.</text>
</comment>
<feature type="domain" description="Polysaccharide lyase 8 N-terminal alpha-helical" evidence="12">
    <location>
        <begin position="59"/>
        <end position="324"/>
    </location>
</feature>
<dbReference type="SUPFAM" id="SSF49863">
    <property type="entry name" value="Hyaluronate lyase-like, C-terminal domain"/>
    <property type="match status" value="1"/>
</dbReference>
<dbReference type="InterPro" id="IPR012970">
    <property type="entry name" value="Lyase_8_alpha_N"/>
</dbReference>
<dbReference type="InterPro" id="IPR011071">
    <property type="entry name" value="Lyase_8-like_C"/>
</dbReference>
<accession>A0ABT3IKH4</accession>
<feature type="signal peptide" evidence="9">
    <location>
        <begin position="1"/>
        <end position="21"/>
    </location>
</feature>
<dbReference type="InterPro" id="IPR011013">
    <property type="entry name" value="Gal_mutarotase_sf_dom"/>
</dbReference>
<dbReference type="SUPFAM" id="SSF48230">
    <property type="entry name" value="Chondroitin AC/alginate lyase"/>
    <property type="match status" value="1"/>
</dbReference>
<dbReference type="Pfam" id="PF24517">
    <property type="entry name" value="CBM96"/>
    <property type="match status" value="1"/>
</dbReference>
<evidence type="ECO:0000256" key="1">
    <source>
        <dbReference type="ARBA" id="ARBA00001913"/>
    </source>
</evidence>
<dbReference type="Gene3D" id="2.70.98.10">
    <property type="match status" value="1"/>
</dbReference>
<dbReference type="InterPro" id="IPR038970">
    <property type="entry name" value="Lyase_8"/>
</dbReference>
<dbReference type="InterPro" id="IPR008929">
    <property type="entry name" value="Chondroitin_lyas"/>
</dbReference>
<name>A0ABT3IKH4_9BACT</name>
<dbReference type="PANTHER" id="PTHR38481:SF1">
    <property type="entry name" value="HYALURONATE LYASE"/>
    <property type="match status" value="1"/>
</dbReference>
<dbReference type="NCBIfam" id="NF033679">
    <property type="entry name" value="DNRLRE_dom"/>
    <property type="match status" value="1"/>
</dbReference>
<dbReference type="Proteomes" id="UP001207742">
    <property type="component" value="Unassembled WGS sequence"/>
</dbReference>
<evidence type="ECO:0000259" key="11">
    <source>
        <dbReference type="Pfam" id="PF02884"/>
    </source>
</evidence>
<feature type="domain" description="Polysaccharide lyase family 8 C-terminal" evidence="11">
    <location>
        <begin position="619"/>
        <end position="687"/>
    </location>
</feature>
<evidence type="ECO:0000256" key="4">
    <source>
        <dbReference type="ARBA" id="ARBA00011245"/>
    </source>
</evidence>
<sequence>MKIKWRILAALLAVLTIHVPAAGKGRDTIPTVYDSVMTNIRQIQWAGVKDTAALRLTVAGLLNTIQTDGSWTDINYADRAQTNWTPVAHLDRLRSMALAYTRAGGYYYGNAQLQQRIAAGLAYWYSAHPTSTNWYMQQIASPQRVGVILILMRTGLLPLPDTTVQQLLGRMATEGGRPDQSGSQGTGANKLDIATHWIYRGCLAGDAAVLSFGVAQAYYPLFMTTGEGIQYDMSYLQHGMQLYIGGYGSVLLNGEVSVALFTVGTSYALAGSRLALLSSFMRNTFLPVIRGQYFHFDVLGRGVSRNNALLQSGMAGTAASMKLLDPAYAPVYDSAISRLTGVQPAEFGVQAGHSHFWKSDYALHVRPAYSFDVRTVSARTLRNENGNGENLKGYFLADGATNIATTGNEYYNIFPVWDWNRIPGVTAPLLNTIPVPAQWGTAGTSTFTGGVSDSLYGVTTYAYTDNNYSINTTAKKSWFFFNDEIVCLGAGITATAAGEVNTTVNQCLLDGPVTVSAGGATTVLNKGSRSYPGNLRWALHHGIGYLFPQGGAVHLANEQQAGTWKAINNTSAADTVRMDVFKLWLNHGGQPVNNSYAYMILPGKQSAADMEAYDTTNIRILANTDSVQVVRHQGLGIWQLVFFRAATYTGAGVTIRANAGCALILKNIGTPQVTVHLADPSQLKSSIALRLQLPGITGEKHLVMNLPTTPYAGATVRGVVNAQTPDYTEPAPENIQRIYAVADAYVNDGANAAVNYGTASTLIIKKDNTGYNREVYTKFPLPAMDTSRIARVTFQLQVKNANISVTNTNWQVNAVADNSWTELGINWNNKPASTVLPGLFPGSPVGTAVEFDITARVKDVISGSQPLLSLHTVATARGDGKTDAGFYSRETADSALQPQLKIYLKPLSSLAGKTFMENTDKKRTGGTVITVTPNPATDVVYISGGATGPAVLTDGRGQVLKRIQLTAGARTTLDVSGLPPGIYYFKSLSSTVAQKLLIVR</sequence>
<dbReference type="RefSeq" id="WP_264730113.1">
    <property type="nucleotide sequence ID" value="NZ_JAPDNR010000001.1"/>
</dbReference>
<feature type="chain" id="PRO_5046547139" evidence="9">
    <location>
        <begin position="22"/>
        <end position="1000"/>
    </location>
</feature>
<dbReference type="Pfam" id="PF02278">
    <property type="entry name" value="Lyase_8"/>
    <property type="match status" value="1"/>
</dbReference>
<keyword evidence="6 9" id="KW-0732">Signal</keyword>
<evidence type="ECO:0000259" key="12">
    <source>
        <dbReference type="Pfam" id="PF08124"/>
    </source>
</evidence>
<keyword evidence="5" id="KW-0964">Secreted</keyword>
<dbReference type="Gene3D" id="2.60.220.10">
    <property type="entry name" value="Polysaccharide lyase family 8-like, C-terminal"/>
    <property type="match status" value="1"/>
</dbReference>
<evidence type="ECO:0000256" key="9">
    <source>
        <dbReference type="SAM" id="SignalP"/>
    </source>
</evidence>
<dbReference type="InterPro" id="IPR004103">
    <property type="entry name" value="Lyase_8_C"/>
</dbReference>
<keyword evidence="7" id="KW-0106">Calcium</keyword>
<evidence type="ECO:0000256" key="5">
    <source>
        <dbReference type="ARBA" id="ARBA00022525"/>
    </source>
</evidence>
<comment type="cofactor">
    <cofactor evidence="1">
        <name>Ca(2+)</name>
        <dbReference type="ChEBI" id="CHEBI:29108"/>
    </cofactor>
</comment>
<protein>
    <submittedName>
        <fullName evidence="14">DNRLRE domain-containing protein</fullName>
    </submittedName>
</protein>
<dbReference type="InterPro" id="IPR003159">
    <property type="entry name" value="Lyase_8_central_dom"/>
</dbReference>
<dbReference type="PANTHER" id="PTHR38481">
    <property type="entry name" value="HYALURONATE LYASE"/>
    <property type="match status" value="1"/>
</dbReference>
<feature type="domain" description="Polysaccharide lyase family 8 central" evidence="10">
    <location>
        <begin position="353"/>
        <end position="604"/>
    </location>
</feature>
<evidence type="ECO:0000256" key="3">
    <source>
        <dbReference type="ARBA" id="ARBA00006699"/>
    </source>
</evidence>
<dbReference type="Pfam" id="PF08124">
    <property type="entry name" value="Lyase_8_N"/>
    <property type="match status" value="1"/>
</dbReference>
<keyword evidence="15" id="KW-1185">Reference proteome</keyword>
<evidence type="ECO:0000313" key="15">
    <source>
        <dbReference type="Proteomes" id="UP001207742"/>
    </source>
</evidence>